<evidence type="ECO:0000256" key="4">
    <source>
        <dbReference type="ARBA" id="ARBA00023242"/>
    </source>
</evidence>
<comment type="subcellular location">
    <subcellularLocation>
        <location evidence="1">Nucleus</location>
    </subcellularLocation>
</comment>
<evidence type="ECO:0000256" key="5">
    <source>
        <dbReference type="SAM" id="MobiDB-lite"/>
    </source>
</evidence>
<dbReference type="Proteomes" id="UP001186944">
    <property type="component" value="Unassembled WGS sequence"/>
</dbReference>
<keyword evidence="3" id="KW-0227">DNA damage</keyword>
<accession>A0AA88XNR2</accession>
<evidence type="ECO:0008006" key="10">
    <source>
        <dbReference type="Google" id="ProtNLM"/>
    </source>
</evidence>
<dbReference type="AlphaFoldDB" id="A0AA88XNR2"/>
<evidence type="ECO:0000313" key="9">
    <source>
        <dbReference type="Proteomes" id="UP001186944"/>
    </source>
</evidence>
<feature type="domain" description="PI3K/PI4K catalytic" evidence="6">
    <location>
        <begin position="1"/>
        <end position="81"/>
    </location>
</feature>
<keyword evidence="2" id="KW-0723">Serine/threonine-protein kinase</keyword>
<feature type="region of interest" description="Disordered" evidence="5">
    <location>
        <begin position="42"/>
        <end position="65"/>
    </location>
</feature>
<evidence type="ECO:0000256" key="1">
    <source>
        <dbReference type="ARBA" id="ARBA00004123"/>
    </source>
</evidence>
<dbReference type="InterPro" id="IPR036940">
    <property type="entry name" value="PI3/4_kinase_cat_sf"/>
</dbReference>
<dbReference type="GO" id="GO:0006281">
    <property type="term" value="P:DNA repair"/>
    <property type="evidence" value="ECO:0007669"/>
    <property type="project" value="TreeGrafter"/>
</dbReference>
<sequence length="123" mass="13977">MGIEGIYRRACEVTLRVMRNQNDPLMSVLKPLVYDPLVEWSRGQKGQKASSGDDKSKGEITNDQAMTHVQNIEHRLKGILKSSRQSKPRSIPLSIEGHVRHLIQEASDNRNLCQMYVGWAAFM</sequence>
<evidence type="ECO:0000259" key="6">
    <source>
        <dbReference type="PROSITE" id="PS50290"/>
    </source>
</evidence>
<dbReference type="InterPro" id="IPR011009">
    <property type="entry name" value="Kinase-like_dom_sf"/>
</dbReference>
<dbReference type="SUPFAM" id="SSF56112">
    <property type="entry name" value="Protein kinase-like (PK-like)"/>
    <property type="match status" value="1"/>
</dbReference>
<dbReference type="PANTHER" id="PTHR11139">
    <property type="entry name" value="ATAXIA TELANGIECTASIA MUTATED ATM -RELATED"/>
    <property type="match status" value="1"/>
</dbReference>
<dbReference type="GO" id="GO:0000723">
    <property type="term" value="P:telomere maintenance"/>
    <property type="evidence" value="ECO:0007669"/>
    <property type="project" value="TreeGrafter"/>
</dbReference>
<feature type="compositionally biased region" description="Basic and acidic residues" evidence="5">
    <location>
        <begin position="51"/>
        <end position="60"/>
    </location>
</feature>
<evidence type="ECO:0000313" key="8">
    <source>
        <dbReference type="EMBL" id="KAK3087699.1"/>
    </source>
</evidence>
<evidence type="ECO:0000259" key="7">
    <source>
        <dbReference type="PROSITE" id="PS51190"/>
    </source>
</evidence>
<dbReference type="SMART" id="SM01343">
    <property type="entry name" value="FATC"/>
    <property type="match status" value="1"/>
</dbReference>
<dbReference type="InterPro" id="IPR003152">
    <property type="entry name" value="FATC_dom"/>
</dbReference>
<comment type="caution">
    <text evidence="8">The sequence shown here is derived from an EMBL/GenBank/DDBJ whole genome shotgun (WGS) entry which is preliminary data.</text>
</comment>
<dbReference type="EMBL" id="VSWD01000011">
    <property type="protein sequence ID" value="KAK3087699.1"/>
    <property type="molecule type" value="Genomic_DNA"/>
</dbReference>
<feature type="domain" description="FATC" evidence="7">
    <location>
        <begin position="91"/>
        <end position="123"/>
    </location>
</feature>
<dbReference type="Gene3D" id="1.10.1070.11">
    <property type="entry name" value="Phosphatidylinositol 3-/4-kinase, catalytic domain"/>
    <property type="match status" value="1"/>
</dbReference>
<protein>
    <recommendedName>
        <fullName evidence="10">Non-specific serine/threonine protein kinase</fullName>
    </recommendedName>
</protein>
<dbReference type="GO" id="GO:0005694">
    <property type="term" value="C:chromosome"/>
    <property type="evidence" value="ECO:0007669"/>
    <property type="project" value="TreeGrafter"/>
</dbReference>
<gene>
    <name evidence="8" type="ORF">FSP39_009351</name>
</gene>
<dbReference type="InterPro" id="IPR000403">
    <property type="entry name" value="PI3/4_kinase_cat_dom"/>
</dbReference>
<keyword evidence="2" id="KW-0418">Kinase</keyword>
<dbReference type="PANTHER" id="PTHR11139:SF69">
    <property type="entry name" value="SERINE_THREONINE-PROTEIN KINASE ATR"/>
    <property type="match status" value="1"/>
</dbReference>
<name>A0AA88XNR2_PINIB</name>
<organism evidence="8 9">
    <name type="scientific">Pinctada imbricata</name>
    <name type="common">Atlantic pearl-oyster</name>
    <name type="synonym">Pinctada martensii</name>
    <dbReference type="NCBI Taxonomy" id="66713"/>
    <lineage>
        <taxon>Eukaryota</taxon>
        <taxon>Metazoa</taxon>
        <taxon>Spiralia</taxon>
        <taxon>Lophotrochozoa</taxon>
        <taxon>Mollusca</taxon>
        <taxon>Bivalvia</taxon>
        <taxon>Autobranchia</taxon>
        <taxon>Pteriomorphia</taxon>
        <taxon>Pterioida</taxon>
        <taxon>Pterioidea</taxon>
        <taxon>Pteriidae</taxon>
        <taxon>Pinctada</taxon>
    </lineage>
</organism>
<reference evidence="8" key="1">
    <citation type="submission" date="2019-08" db="EMBL/GenBank/DDBJ databases">
        <title>The improved chromosome-level genome for the pearl oyster Pinctada fucata martensii using PacBio sequencing and Hi-C.</title>
        <authorList>
            <person name="Zheng Z."/>
        </authorList>
    </citation>
    <scope>NUCLEOTIDE SEQUENCE</scope>
    <source>
        <strain evidence="8">ZZ-2019</strain>
        <tissue evidence="8">Adductor muscle</tissue>
    </source>
</reference>
<dbReference type="InterPro" id="IPR050517">
    <property type="entry name" value="DDR_Repair_Kinase"/>
</dbReference>
<keyword evidence="2" id="KW-0808">Transferase</keyword>
<dbReference type="PROSITE" id="PS50290">
    <property type="entry name" value="PI3_4_KINASE_3"/>
    <property type="match status" value="1"/>
</dbReference>
<dbReference type="GO" id="GO:0000077">
    <property type="term" value="P:DNA damage checkpoint signaling"/>
    <property type="evidence" value="ECO:0007669"/>
    <property type="project" value="TreeGrafter"/>
</dbReference>
<dbReference type="Pfam" id="PF02260">
    <property type="entry name" value="FATC"/>
    <property type="match status" value="1"/>
</dbReference>
<dbReference type="GO" id="GO:0004674">
    <property type="term" value="F:protein serine/threonine kinase activity"/>
    <property type="evidence" value="ECO:0007669"/>
    <property type="project" value="UniProtKB-KW"/>
</dbReference>
<keyword evidence="9" id="KW-1185">Reference proteome</keyword>
<proteinExistence type="predicted"/>
<dbReference type="GO" id="GO:0005634">
    <property type="term" value="C:nucleus"/>
    <property type="evidence" value="ECO:0007669"/>
    <property type="project" value="UniProtKB-SubCell"/>
</dbReference>
<dbReference type="PROSITE" id="PS51190">
    <property type="entry name" value="FATC"/>
    <property type="match status" value="1"/>
</dbReference>
<evidence type="ECO:0000256" key="2">
    <source>
        <dbReference type="ARBA" id="ARBA00022527"/>
    </source>
</evidence>
<evidence type="ECO:0000256" key="3">
    <source>
        <dbReference type="ARBA" id="ARBA00022763"/>
    </source>
</evidence>
<keyword evidence="4" id="KW-0539">Nucleus</keyword>